<dbReference type="EMBL" id="BFEA01000059">
    <property type="protein sequence ID" value="GBG65208.1"/>
    <property type="molecule type" value="Genomic_DNA"/>
</dbReference>
<accession>A0A388K573</accession>
<proteinExistence type="predicted"/>
<keyword evidence="2" id="KW-1133">Transmembrane helix</keyword>
<feature type="compositionally biased region" description="Basic and acidic residues" evidence="1">
    <location>
        <begin position="119"/>
        <end position="133"/>
    </location>
</feature>
<sequence>MRHRRQAHLFSTSESTKGHQPIKSQLAVRFPAPPALATLSVTLTVLTFIITVIISVISMFCFGTATAFNSALAAPILKPLPTDAAEDVAGSDNVSVVRSTASMAAVPLRVAHCQDTRSHLELDSSSKTAHDDHGDDAEPSDSPVARVPLFLGDVNEKEGVPPPNSLLLFANQGQNIWHASTGVVVVVPLSVKVGASLLVESSVVILASPVVNDGSSPINASDTALHHHDHDGSKADDNVLYLHGGIHKQEMRQLILVITCINLLPHTQEFRIRFGRCCCTPAQTAADDAAEGGDWQDGNGSGGGDGARNGSTSGGDFAGMGESDEIRRGSGSSSSSIRSSISICSNCTGSTNADGVVERGIPAKGIDDEGSYGDDYWPHSRGSADWSSYGTRRRSREMTRRKRRRRKGGGDENEGSTWMTATTPRLSVRECRTIPTKPLEDRKRMPPGSTHNLSFSLTVMPWWFSRWQGTTCSLEVAMQDVQLGSVVVPLHTPRRALEARRHDVRSPTRSLLKSPDKSSTPACPPPSFETFFLGISYCLTCTADEDKIPDPSAPYCEGVNCRKRYGKKKPVFNETLRLCVADANYCAEGDLNCDRAVEFDDEGYIICNHGYALNDTACICKWGWASKKGKKYTRWCAYDTRNQKKYVTWPAGVFWFIVLTPLTLFLLCSAGCLFLVHRIRRSDKSIWETLGKLAEHSEKKEAQEGEEGDAPEAAAENPTSESEENGVGEEFARENPMYGLRNTANSLNPSVPMTTMSFLPQNNARNLMLEMNHLGSVARGGQHMNMGMMMQQAGREQGQGRPGGWGWGGGGGGGGINQAPLTPMEVQMNFPNHFAVSMPELAGTAGRAPPPRQFFSPAGMPGPRPGFPPMGGGPAQPIIFNIKRWHRQTSTIEVYDHKGMARHLGITM</sequence>
<dbReference type="AlphaFoldDB" id="A0A388K573"/>
<evidence type="ECO:0000256" key="2">
    <source>
        <dbReference type="SAM" id="Phobius"/>
    </source>
</evidence>
<evidence type="ECO:0000313" key="4">
    <source>
        <dbReference type="Proteomes" id="UP000265515"/>
    </source>
</evidence>
<keyword evidence="4" id="KW-1185">Reference proteome</keyword>
<keyword evidence="2" id="KW-0472">Membrane</keyword>
<feature type="compositionally biased region" description="Low complexity" evidence="1">
    <location>
        <begin position="329"/>
        <end position="338"/>
    </location>
</feature>
<keyword evidence="2" id="KW-0812">Transmembrane</keyword>
<comment type="caution">
    <text evidence="3">The sequence shown here is derived from an EMBL/GenBank/DDBJ whole genome shotgun (WGS) entry which is preliminary data.</text>
</comment>
<feature type="compositionally biased region" description="Polar residues" evidence="1">
    <location>
        <begin position="507"/>
        <end position="521"/>
    </location>
</feature>
<evidence type="ECO:0000313" key="3">
    <source>
        <dbReference type="EMBL" id="GBG65208.1"/>
    </source>
</evidence>
<feature type="region of interest" description="Disordered" evidence="1">
    <location>
        <begin position="696"/>
        <end position="727"/>
    </location>
</feature>
<name>A0A388K573_CHABU</name>
<feature type="compositionally biased region" description="Basic residues" evidence="1">
    <location>
        <begin position="391"/>
        <end position="407"/>
    </location>
</feature>
<protein>
    <submittedName>
        <fullName evidence="3">Uncharacterized protein</fullName>
    </submittedName>
</protein>
<dbReference type="Proteomes" id="UP000265515">
    <property type="component" value="Unassembled WGS sequence"/>
</dbReference>
<reference evidence="3 4" key="1">
    <citation type="journal article" date="2018" name="Cell">
        <title>The Chara Genome: Secondary Complexity and Implications for Plant Terrestrialization.</title>
        <authorList>
            <person name="Nishiyama T."/>
            <person name="Sakayama H."/>
            <person name="Vries J.D."/>
            <person name="Buschmann H."/>
            <person name="Saint-Marcoux D."/>
            <person name="Ullrich K.K."/>
            <person name="Haas F.B."/>
            <person name="Vanderstraeten L."/>
            <person name="Becker D."/>
            <person name="Lang D."/>
            <person name="Vosolsobe S."/>
            <person name="Rombauts S."/>
            <person name="Wilhelmsson P.K.I."/>
            <person name="Janitza P."/>
            <person name="Kern R."/>
            <person name="Heyl A."/>
            <person name="Rumpler F."/>
            <person name="Villalobos L.I.A.C."/>
            <person name="Clay J.M."/>
            <person name="Skokan R."/>
            <person name="Toyoda A."/>
            <person name="Suzuki Y."/>
            <person name="Kagoshima H."/>
            <person name="Schijlen E."/>
            <person name="Tajeshwar N."/>
            <person name="Catarino B."/>
            <person name="Hetherington A.J."/>
            <person name="Saltykova A."/>
            <person name="Bonnot C."/>
            <person name="Breuninger H."/>
            <person name="Symeonidi A."/>
            <person name="Radhakrishnan G.V."/>
            <person name="Van Nieuwerburgh F."/>
            <person name="Deforce D."/>
            <person name="Chang C."/>
            <person name="Karol K.G."/>
            <person name="Hedrich R."/>
            <person name="Ulvskov P."/>
            <person name="Glockner G."/>
            <person name="Delwiche C.F."/>
            <person name="Petrasek J."/>
            <person name="Van de Peer Y."/>
            <person name="Friml J."/>
            <person name="Beilby M."/>
            <person name="Dolan L."/>
            <person name="Kohara Y."/>
            <person name="Sugano S."/>
            <person name="Fujiyama A."/>
            <person name="Delaux P.-M."/>
            <person name="Quint M."/>
            <person name="TheiBen G."/>
            <person name="Hagemann M."/>
            <person name="Harholt J."/>
            <person name="Dunand C."/>
            <person name="Zachgo S."/>
            <person name="Langdale J."/>
            <person name="Maumus F."/>
            <person name="Straeten D.V.D."/>
            <person name="Gould S.B."/>
            <person name="Rensing S.A."/>
        </authorList>
    </citation>
    <scope>NUCLEOTIDE SEQUENCE [LARGE SCALE GENOMIC DNA]</scope>
    <source>
        <strain evidence="3 4">S276</strain>
    </source>
</reference>
<gene>
    <name evidence="3" type="ORF">CBR_g50000</name>
</gene>
<feature type="region of interest" description="Disordered" evidence="1">
    <location>
        <begin position="288"/>
        <end position="338"/>
    </location>
</feature>
<organism evidence="3 4">
    <name type="scientific">Chara braunii</name>
    <name type="common">Braun's stonewort</name>
    <dbReference type="NCBI Taxonomy" id="69332"/>
    <lineage>
        <taxon>Eukaryota</taxon>
        <taxon>Viridiplantae</taxon>
        <taxon>Streptophyta</taxon>
        <taxon>Charophyceae</taxon>
        <taxon>Charales</taxon>
        <taxon>Characeae</taxon>
        <taxon>Chara</taxon>
    </lineage>
</organism>
<feature type="region of interest" description="Disordered" evidence="1">
    <location>
        <begin position="354"/>
        <end position="421"/>
    </location>
</feature>
<feature type="transmembrane region" description="Helical" evidence="2">
    <location>
        <begin position="35"/>
        <end position="60"/>
    </location>
</feature>
<dbReference type="Gramene" id="GBG65208">
    <property type="protein sequence ID" value="GBG65208"/>
    <property type="gene ID" value="CBR_g50000"/>
</dbReference>
<feature type="transmembrane region" description="Helical" evidence="2">
    <location>
        <begin position="653"/>
        <end position="676"/>
    </location>
</feature>
<feature type="compositionally biased region" description="Gly residues" evidence="1">
    <location>
        <begin position="299"/>
        <end position="318"/>
    </location>
</feature>
<evidence type="ECO:0000256" key="1">
    <source>
        <dbReference type="SAM" id="MobiDB-lite"/>
    </source>
</evidence>
<feature type="region of interest" description="Disordered" evidence="1">
    <location>
        <begin position="119"/>
        <end position="143"/>
    </location>
</feature>
<feature type="region of interest" description="Disordered" evidence="1">
    <location>
        <begin position="500"/>
        <end position="523"/>
    </location>
</feature>